<keyword evidence="3" id="KW-1185">Reference proteome</keyword>
<sequence>MNDLKSTIPINRIEPVCLISTRLDKVSNLHTEKNMCPEFIPSENTSLPIRLYPLNLVKEFSRWHCFLSENAFNARSYQPHSLRISAEDQEYLDDLTPPLHCSNMRGPTTETSEQNPYRNSSIPPAEDKFPSSAHHQIQLLRYQLDQQSQQTQLALHQVQLLTDQVEAESAARRKAQEQNNQLMTQNQELLNHIERLFQQIEDQEKQIQVLEIGKRSKNPPPLEPQVTQIRTPLSYSMNRRLSGDSTPNRTAPAMGRATQPNTRRSSLTSTKPSISQTKPTIPAINQTQQNPSILNRRSPLTAPKPFTGSQNKMGDNTKKKETLHIGDTSPPVQSGTLSPFGSAWKLKSSEQNQMDVDSSASGAGRTRTASFSSFSKIKPPESIASKSTAFNSNSGLSGVSSITNKRFSSSTSDLYNTSTYPVGKPLVIEDSSADSKGPISNVSVNATSKLPRFQPYTGRRSSLTKEYDQFSAIGKDKFKSNTQSSLYNR</sequence>
<feature type="compositionally biased region" description="Basic and acidic residues" evidence="1">
    <location>
        <begin position="315"/>
        <end position="324"/>
    </location>
</feature>
<evidence type="ECO:0000313" key="3">
    <source>
        <dbReference type="Proteomes" id="UP000887013"/>
    </source>
</evidence>
<feature type="region of interest" description="Disordered" evidence="1">
    <location>
        <begin position="212"/>
        <end position="373"/>
    </location>
</feature>
<protein>
    <submittedName>
        <fullName evidence="2">Uncharacterized protein</fullName>
    </submittedName>
</protein>
<dbReference type="Proteomes" id="UP000887013">
    <property type="component" value="Unassembled WGS sequence"/>
</dbReference>
<proteinExistence type="predicted"/>
<dbReference type="AlphaFoldDB" id="A0A8X6P3E5"/>
<dbReference type="EMBL" id="BMAW01016125">
    <property type="protein sequence ID" value="GFT47287.1"/>
    <property type="molecule type" value="Genomic_DNA"/>
</dbReference>
<organism evidence="2 3">
    <name type="scientific">Nephila pilipes</name>
    <name type="common">Giant wood spider</name>
    <name type="synonym">Nephila maculata</name>
    <dbReference type="NCBI Taxonomy" id="299642"/>
    <lineage>
        <taxon>Eukaryota</taxon>
        <taxon>Metazoa</taxon>
        <taxon>Ecdysozoa</taxon>
        <taxon>Arthropoda</taxon>
        <taxon>Chelicerata</taxon>
        <taxon>Arachnida</taxon>
        <taxon>Araneae</taxon>
        <taxon>Araneomorphae</taxon>
        <taxon>Entelegynae</taxon>
        <taxon>Araneoidea</taxon>
        <taxon>Nephilidae</taxon>
        <taxon>Nephila</taxon>
    </lineage>
</organism>
<reference evidence="2" key="1">
    <citation type="submission" date="2020-08" db="EMBL/GenBank/DDBJ databases">
        <title>Multicomponent nature underlies the extraordinary mechanical properties of spider dragline silk.</title>
        <authorList>
            <person name="Kono N."/>
            <person name="Nakamura H."/>
            <person name="Mori M."/>
            <person name="Yoshida Y."/>
            <person name="Ohtoshi R."/>
            <person name="Malay A.D."/>
            <person name="Moran D.A.P."/>
            <person name="Tomita M."/>
            <person name="Numata K."/>
            <person name="Arakawa K."/>
        </authorList>
    </citation>
    <scope>NUCLEOTIDE SEQUENCE</scope>
</reference>
<name>A0A8X6P3E5_NEPPI</name>
<comment type="caution">
    <text evidence="2">The sequence shown here is derived from an EMBL/GenBank/DDBJ whole genome shotgun (WGS) entry which is preliminary data.</text>
</comment>
<accession>A0A8X6P3E5</accession>
<feature type="compositionally biased region" description="Polar residues" evidence="1">
    <location>
        <begin position="105"/>
        <end position="122"/>
    </location>
</feature>
<evidence type="ECO:0000256" key="1">
    <source>
        <dbReference type="SAM" id="MobiDB-lite"/>
    </source>
</evidence>
<feature type="compositionally biased region" description="Polar residues" evidence="1">
    <location>
        <begin position="330"/>
        <end position="339"/>
    </location>
</feature>
<gene>
    <name evidence="2" type="primary">AVEN_249141_1</name>
    <name evidence="2" type="ORF">NPIL_537831</name>
</gene>
<feature type="compositionally biased region" description="Polar residues" evidence="1">
    <location>
        <begin position="258"/>
        <end position="295"/>
    </location>
</feature>
<feature type="region of interest" description="Disordered" evidence="1">
    <location>
        <begin position="97"/>
        <end position="134"/>
    </location>
</feature>
<dbReference type="OrthoDB" id="10030336at2759"/>
<evidence type="ECO:0000313" key="2">
    <source>
        <dbReference type="EMBL" id="GFT47287.1"/>
    </source>
</evidence>
<feature type="compositionally biased region" description="Polar residues" evidence="1">
    <location>
        <begin position="349"/>
        <end position="373"/>
    </location>
</feature>
<feature type="compositionally biased region" description="Polar residues" evidence="1">
    <location>
        <begin position="225"/>
        <end position="249"/>
    </location>
</feature>